<sequence length="248" mass="26868">MPPFALREPVSTWTHVVGLVAAFPTTWILLRATLRQVAADPSAIAFKKGKVAAIAVFGFGMAACYGASALYHGMNADTTTVDLLRRLDLVGIFLLIAGTFTPAAWALMRPSPRRIGTAVVWGISAACSAAVLIGRSFPTWMATIIYLSLGWGMVVCYMDIRRDYSRRTLRLLPIGGAFYSVGAALNLLHVPTLTPGFGPHEVFHLFVLAGTAAHVTFLYRVAIPAPPQHSRNPTTHLLRKVQRVTIDA</sequence>
<dbReference type="PANTHER" id="PTHR20855">
    <property type="entry name" value="ADIPOR/PROGESTIN RECEPTOR-RELATED"/>
    <property type="match status" value="1"/>
</dbReference>
<gene>
    <name evidence="6" type="ORF">PZE19_17170</name>
</gene>
<evidence type="ECO:0000256" key="4">
    <source>
        <dbReference type="ARBA" id="ARBA00023136"/>
    </source>
</evidence>
<keyword evidence="7" id="KW-1185">Reference proteome</keyword>
<dbReference type="InterPro" id="IPR004254">
    <property type="entry name" value="AdipoR/HlyIII-related"/>
</dbReference>
<reference evidence="6 7" key="1">
    <citation type="submission" date="2023-03" db="EMBL/GenBank/DDBJ databases">
        <title>Paludisphaera mucosa sp. nov. a novel planctomycete from northern fen.</title>
        <authorList>
            <person name="Ivanova A."/>
        </authorList>
    </citation>
    <scope>NUCLEOTIDE SEQUENCE [LARGE SCALE GENOMIC DNA]</scope>
    <source>
        <strain evidence="6 7">Pla2</strain>
    </source>
</reference>
<organism evidence="6 7">
    <name type="scientific">Paludisphaera mucosa</name>
    <dbReference type="NCBI Taxonomy" id="3030827"/>
    <lineage>
        <taxon>Bacteria</taxon>
        <taxon>Pseudomonadati</taxon>
        <taxon>Planctomycetota</taxon>
        <taxon>Planctomycetia</taxon>
        <taxon>Isosphaerales</taxon>
        <taxon>Isosphaeraceae</taxon>
        <taxon>Paludisphaera</taxon>
    </lineage>
</organism>
<dbReference type="EMBL" id="JARRAG010000002">
    <property type="protein sequence ID" value="MDG3005520.1"/>
    <property type="molecule type" value="Genomic_DNA"/>
</dbReference>
<evidence type="ECO:0000256" key="5">
    <source>
        <dbReference type="SAM" id="Phobius"/>
    </source>
</evidence>
<keyword evidence="2 5" id="KW-0812">Transmembrane</keyword>
<comment type="caution">
    <text evidence="6">The sequence shown here is derived from an EMBL/GenBank/DDBJ whole genome shotgun (WGS) entry which is preliminary data.</text>
</comment>
<dbReference type="PANTHER" id="PTHR20855:SF3">
    <property type="entry name" value="LD03007P"/>
    <property type="match status" value="1"/>
</dbReference>
<proteinExistence type="predicted"/>
<keyword evidence="3 5" id="KW-1133">Transmembrane helix</keyword>
<feature type="transmembrane region" description="Helical" evidence="5">
    <location>
        <begin position="90"/>
        <end position="108"/>
    </location>
</feature>
<protein>
    <submittedName>
        <fullName evidence="6">Hemolysin III family protein</fullName>
    </submittedName>
</protein>
<feature type="transmembrane region" description="Helical" evidence="5">
    <location>
        <begin position="202"/>
        <end position="222"/>
    </location>
</feature>
<comment type="subcellular location">
    <subcellularLocation>
        <location evidence="1">Membrane</location>
        <topology evidence="1">Multi-pass membrane protein</topology>
    </subcellularLocation>
</comment>
<feature type="transmembrane region" description="Helical" evidence="5">
    <location>
        <begin position="171"/>
        <end position="190"/>
    </location>
</feature>
<feature type="transmembrane region" description="Helical" evidence="5">
    <location>
        <begin position="51"/>
        <end position="70"/>
    </location>
</feature>
<dbReference type="Pfam" id="PF03006">
    <property type="entry name" value="HlyIII"/>
    <property type="match status" value="1"/>
</dbReference>
<name>A0ABT6FD83_9BACT</name>
<feature type="transmembrane region" description="Helical" evidence="5">
    <location>
        <begin position="115"/>
        <end position="134"/>
    </location>
</feature>
<dbReference type="Proteomes" id="UP001216907">
    <property type="component" value="Unassembled WGS sequence"/>
</dbReference>
<dbReference type="RefSeq" id="WP_277861852.1">
    <property type="nucleotide sequence ID" value="NZ_JARRAG010000002.1"/>
</dbReference>
<feature type="transmembrane region" description="Helical" evidence="5">
    <location>
        <begin position="140"/>
        <end position="159"/>
    </location>
</feature>
<evidence type="ECO:0000313" key="6">
    <source>
        <dbReference type="EMBL" id="MDG3005520.1"/>
    </source>
</evidence>
<feature type="transmembrane region" description="Helical" evidence="5">
    <location>
        <begin position="12"/>
        <end position="30"/>
    </location>
</feature>
<accession>A0ABT6FD83</accession>
<evidence type="ECO:0000256" key="3">
    <source>
        <dbReference type="ARBA" id="ARBA00022989"/>
    </source>
</evidence>
<evidence type="ECO:0000313" key="7">
    <source>
        <dbReference type="Proteomes" id="UP001216907"/>
    </source>
</evidence>
<evidence type="ECO:0000256" key="1">
    <source>
        <dbReference type="ARBA" id="ARBA00004141"/>
    </source>
</evidence>
<keyword evidence="4 5" id="KW-0472">Membrane</keyword>
<evidence type="ECO:0000256" key="2">
    <source>
        <dbReference type="ARBA" id="ARBA00022692"/>
    </source>
</evidence>